<accession>A0A212KJH4</accession>
<keyword evidence="2" id="KW-0238">DNA-binding</keyword>
<dbReference type="PROSITE" id="PS51077">
    <property type="entry name" value="HTH_ICLR"/>
    <property type="match status" value="1"/>
</dbReference>
<dbReference type="Pfam" id="PF09339">
    <property type="entry name" value="HTH_IclR"/>
    <property type="match status" value="1"/>
</dbReference>
<proteinExistence type="predicted"/>
<dbReference type="GO" id="GO:0003700">
    <property type="term" value="F:DNA-binding transcription factor activity"/>
    <property type="evidence" value="ECO:0007669"/>
    <property type="project" value="TreeGrafter"/>
</dbReference>
<dbReference type="SUPFAM" id="SSF46785">
    <property type="entry name" value="Winged helix' DNA-binding domain"/>
    <property type="match status" value="1"/>
</dbReference>
<dbReference type="InterPro" id="IPR036388">
    <property type="entry name" value="WH-like_DNA-bd_sf"/>
</dbReference>
<evidence type="ECO:0000256" key="3">
    <source>
        <dbReference type="ARBA" id="ARBA00023163"/>
    </source>
</evidence>
<dbReference type="InterPro" id="IPR036390">
    <property type="entry name" value="WH_DNA-bd_sf"/>
</dbReference>
<dbReference type="InterPro" id="IPR029016">
    <property type="entry name" value="GAF-like_dom_sf"/>
</dbReference>
<reference evidence="6" key="1">
    <citation type="submission" date="2016-04" db="EMBL/GenBank/DDBJ databases">
        <authorList>
            <person name="Evans L.H."/>
            <person name="Alamgir A."/>
            <person name="Owens N."/>
            <person name="Weber N.D."/>
            <person name="Virtaneva K."/>
            <person name="Barbian K."/>
            <person name="Babar A."/>
            <person name="Rosenke K."/>
        </authorList>
    </citation>
    <scope>NUCLEOTIDE SEQUENCE</scope>
    <source>
        <strain evidence="6">86</strain>
    </source>
</reference>
<dbReference type="InterPro" id="IPR050707">
    <property type="entry name" value="HTH_MetabolicPath_Reg"/>
</dbReference>
<dbReference type="GO" id="GO:0003677">
    <property type="term" value="F:DNA binding"/>
    <property type="evidence" value="ECO:0007669"/>
    <property type="project" value="UniProtKB-KW"/>
</dbReference>
<sequence length="268" mass="28635">MPSVVPQKGEHQNIARAAGVMIALAAARDGGLRLTDVAEATGLGSATVHRLLAGMLRHGFVDQHGNRYFLGLRLIGWAAAATGRYGLAPYADASLERLCLDTGDTVYFSLLSGRDSVCVDRREGRYPIKTLTLAVGDRRPLGVGAGSLALLAFLPEAAYAEIVAEDRERRLKFGVDDDWLTEAAARARTCGYALNDGWLIPGMSGVAVPVRRADGEAVAALSVAAVTPRLTGERLAEVVEMMKREAAEIERLADGVLETPFARRGAHR</sequence>
<dbReference type="EMBL" id="FLUO01000002">
    <property type="protein sequence ID" value="SBW11788.1"/>
    <property type="molecule type" value="Genomic_DNA"/>
</dbReference>
<dbReference type="SMART" id="SM00346">
    <property type="entry name" value="HTH_ICLR"/>
    <property type="match status" value="1"/>
</dbReference>
<feature type="domain" description="HTH iclR-type" evidence="4">
    <location>
        <begin position="11"/>
        <end position="72"/>
    </location>
</feature>
<keyword evidence="1" id="KW-0805">Transcription regulation</keyword>
<dbReference type="Pfam" id="PF01614">
    <property type="entry name" value="IclR_C"/>
    <property type="match status" value="1"/>
</dbReference>
<dbReference type="PANTHER" id="PTHR30136:SF39">
    <property type="entry name" value="TRANSCRIPTIONAL REGULATORY PROTEIN"/>
    <property type="match status" value="1"/>
</dbReference>
<dbReference type="InterPro" id="IPR005471">
    <property type="entry name" value="Tscrpt_reg_IclR_N"/>
</dbReference>
<dbReference type="PANTHER" id="PTHR30136">
    <property type="entry name" value="HELIX-TURN-HELIX TRANSCRIPTIONAL REGULATOR, ICLR FAMILY"/>
    <property type="match status" value="1"/>
</dbReference>
<dbReference type="GO" id="GO:0045892">
    <property type="term" value="P:negative regulation of DNA-templated transcription"/>
    <property type="evidence" value="ECO:0007669"/>
    <property type="project" value="TreeGrafter"/>
</dbReference>
<protein>
    <submittedName>
        <fullName evidence="6">Putative IclR-family regulatory protein</fullName>
    </submittedName>
</protein>
<dbReference type="InterPro" id="IPR014757">
    <property type="entry name" value="Tscrpt_reg_IclR_C"/>
</dbReference>
<gene>
    <name evidence="6" type="ORF">KL86APRO_20307</name>
</gene>
<dbReference type="Gene3D" id="3.30.450.40">
    <property type="match status" value="1"/>
</dbReference>
<feature type="domain" description="IclR-ED" evidence="5">
    <location>
        <begin position="73"/>
        <end position="255"/>
    </location>
</feature>
<dbReference type="Gene3D" id="1.10.10.10">
    <property type="entry name" value="Winged helix-like DNA-binding domain superfamily/Winged helix DNA-binding domain"/>
    <property type="match status" value="1"/>
</dbReference>
<evidence type="ECO:0000313" key="6">
    <source>
        <dbReference type="EMBL" id="SBW11788.1"/>
    </source>
</evidence>
<dbReference type="PROSITE" id="PS51078">
    <property type="entry name" value="ICLR_ED"/>
    <property type="match status" value="1"/>
</dbReference>
<name>A0A212KJH4_9PROT</name>
<evidence type="ECO:0000256" key="1">
    <source>
        <dbReference type="ARBA" id="ARBA00023015"/>
    </source>
</evidence>
<evidence type="ECO:0000259" key="5">
    <source>
        <dbReference type="PROSITE" id="PS51078"/>
    </source>
</evidence>
<dbReference type="AlphaFoldDB" id="A0A212KJH4"/>
<evidence type="ECO:0000259" key="4">
    <source>
        <dbReference type="PROSITE" id="PS51077"/>
    </source>
</evidence>
<evidence type="ECO:0000256" key="2">
    <source>
        <dbReference type="ARBA" id="ARBA00023125"/>
    </source>
</evidence>
<keyword evidence="3" id="KW-0804">Transcription</keyword>
<dbReference type="SUPFAM" id="SSF55781">
    <property type="entry name" value="GAF domain-like"/>
    <property type="match status" value="1"/>
</dbReference>
<organism evidence="6">
    <name type="scientific">uncultured Alphaproteobacteria bacterium</name>
    <dbReference type="NCBI Taxonomy" id="91750"/>
    <lineage>
        <taxon>Bacteria</taxon>
        <taxon>Pseudomonadati</taxon>
        <taxon>Pseudomonadota</taxon>
        <taxon>Alphaproteobacteria</taxon>
        <taxon>environmental samples</taxon>
    </lineage>
</organism>